<sequence length="166" mass="19541">MNDFNPSQKKTTPDYIRHFLKNPPLLLQNFHYEDKMEFLKIGSIHNYSNDEVVVEENKQVDSAYLVTRGKVGIWKENIQLTSLGEGDFVGEAFLFSPNSRIAKVISEGDSQLLNFKRYETLNFFRKRPEKLFNIFTRNIIEIQQAKITETNNQLMQVKRQLLDKHE</sequence>
<name>A0ABT3PV85_9BACT</name>
<dbReference type="Gene3D" id="2.60.120.10">
    <property type="entry name" value="Jelly Rolls"/>
    <property type="match status" value="1"/>
</dbReference>
<dbReference type="InterPro" id="IPR000595">
    <property type="entry name" value="cNMP-bd_dom"/>
</dbReference>
<protein>
    <submittedName>
        <fullName evidence="2">Cyclic nucleotide-binding domain-containing protein</fullName>
    </submittedName>
</protein>
<dbReference type="Proteomes" id="UP001207337">
    <property type="component" value="Unassembled WGS sequence"/>
</dbReference>
<comment type="caution">
    <text evidence="2">The sequence shown here is derived from an EMBL/GenBank/DDBJ whole genome shotgun (WGS) entry which is preliminary data.</text>
</comment>
<dbReference type="PROSITE" id="PS50042">
    <property type="entry name" value="CNMP_BINDING_3"/>
    <property type="match status" value="1"/>
</dbReference>
<dbReference type="SMART" id="SM00100">
    <property type="entry name" value="cNMP"/>
    <property type="match status" value="1"/>
</dbReference>
<keyword evidence="3" id="KW-1185">Reference proteome</keyword>
<dbReference type="SUPFAM" id="SSF51206">
    <property type="entry name" value="cAMP-binding domain-like"/>
    <property type="match status" value="1"/>
</dbReference>
<feature type="domain" description="Cyclic nucleotide-binding" evidence="1">
    <location>
        <begin position="26"/>
        <end position="117"/>
    </location>
</feature>
<proteinExistence type="predicted"/>
<dbReference type="RefSeq" id="WP_265787267.1">
    <property type="nucleotide sequence ID" value="NZ_BAABRS010000001.1"/>
</dbReference>
<evidence type="ECO:0000313" key="2">
    <source>
        <dbReference type="EMBL" id="MCW9711770.1"/>
    </source>
</evidence>
<reference evidence="2 3" key="1">
    <citation type="submission" date="2021-11" db="EMBL/GenBank/DDBJ databases">
        <title>Aliifidinibius sp. nov., a new bacterium isolated from saline soil.</title>
        <authorList>
            <person name="Galisteo C."/>
            <person name="De La Haba R."/>
            <person name="Sanchez-Porro C."/>
            <person name="Ventosa A."/>
        </authorList>
    </citation>
    <scope>NUCLEOTIDE SEQUENCE [LARGE SCALE GENOMIC DNA]</scope>
    <source>
        <strain evidence="2 3">KACC 190600</strain>
    </source>
</reference>
<dbReference type="InterPro" id="IPR014710">
    <property type="entry name" value="RmlC-like_jellyroll"/>
</dbReference>
<dbReference type="Pfam" id="PF00027">
    <property type="entry name" value="cNMP_binding"/>
    <property type="match status" value="1"/>
</dbReference>
<dbReference type="InterPro" id="IPR018490">
    <property type="entry name" value="cNMP-bd_dom_sf"/>
</dbReference>
<evidence type="ECO:0000259" key="1">
    <source>
        <dbReference type="PROSITE" id="PS50042"/>
    </source>
</evidence>
<evidence type="ECO:0000313" key="3">
    <source>
        <dbReference type="Proteomes" id="UP001207337"/>
    </source>
</evidence>
<organism evidence="2 3">
    <name type="scientific">Fodinibius salicampi</name>
    <dbReference type="NCBI Taxonomy" id="1920655"/>
    <lineage>
        <taxon>Bacteria</taxon>
        <taxon>Pseudomonadati</taxon>
        <taxon>Balneolota</taxon>
        <taxon>Balneolia</taxon>
        <taxon>Balneolales</taxon>
        <taxon>Balneolaceae</taxon>
        <taxon>Fodinibius</taxon>
    </lineage>
</organism>
<gene>
    <name evidence="2" type="ORF">LQ318_02535</name>
</gene>
<dbReference type="CDD" id="cd00038">
    <property type="entry name" value="CAP_ED"/>
    <property type="match status" value="1"/>
</dbReference>
<dbReference type="EMBL" id="JAJNDC010000001">
    <property type="protein sequence ID" value="MCW9711770.1"/>
    <property type="molecule type" value="Genomic_DNA"/>
</dbReference>
<accession>A0ABT3PV85</accession>